<feature type="compositionally biased region" description="Low complexity" evidence="1">
    <location>
        <begin position="32"/>
        <end position="75"/>
    </location>
</feature>
<organism evidence="2 3">
    <name type="scientific">Curvularia clavata</name>
    <dbReference type="NCBI Taxonomy" id="95742"/>
    <lineage>
        <taxon>Eukaryota</taxon>
        <taxon>Fungi</taxon>
        <taxon>Dikarya</taxon>
        <taxon>Ascomycota</taxon>
        <taxon>Pezizomycotina</taxon>
        <taxon>Dothideomycetes</taxon>
        <taxon>Pleosporomycetidae</taxon>
        <taxon>Pleosporales</taxon>
        <taxon>Pleosporineae</taxon>
        <taxon>Pleosporaceae</taxon>
        <taxon>Curvularia</taxon>
    </lineage>
</organism>
<proteinExistence type="predicted"/>
<protein>
    <submittedName>
        <fullName evidence="2">PAT1 domain containing protein</fullName>
    </submittedName>
</protein>
<evidence type="ECO:0000313" key="2">
    <source>
        <dbReference type="EMBL" id="USP77737.1"/>
    </source>
</evidence>
<gene>
    <name evidence="2" type="ORF">yc1106_05011</name>
</gene>
<evidence type="ECO:0000313" key="3">
    <source>
        <dbReference type="Proteomes" id="UP001056012"/>
    </source>
</evidence>
<name>A0A9Q9DSI2_CURCL</name>
<dbReference type="AlphaFoldDB" id="A0A9Q9DSI2"/>
<dbReference type="EMBL" id="CP089276">
    <property type="protein sequence ID" value="USP77737.1"/>
    <property type="molecule type" value="Genomic_DNA"/>
</dbReference>
<dbReference type="VEuPathDB" id="FungiDB:yc1106_05011"/>
<dbReference type="OrthoDB" id="3747277at2759"/>
<reference evidence="2" key="1">
    <citation type="submission" date="2021-12" db="EMBL/GenBank/DDBJ databases">
        <title>Curvularia clavata genome.</title>
        <authorList>
            <person name="Cao Y."/>
        </authorList>
    </citation>
    <scope>NUCLEOTIDE SEQUENCE</scope>
    <source>
        <strain evidence="2">Yc1106</strain>
    </source>
</reference>
<evidence type="ECO:0000256" key="1">
    <source>
        <dbReference type="SAM" id="MobiDB-lite"/>
    </source>
</evidence>
<keyword evidence="3" id="KW-1185">Reference proteome</keyword>
<sequence>MSKPYDQGAPPQYPQSPAPIHYDAGPAPGGMQPYYNQGGQQDYYGASPNPYQQGQPGPYGPPQGQYGGQQMQYQQGPPPPGGYYQDDRRQGGGGGGLFAGLCADIEVHANQEEQNECLLDGYFDGCAPGNLVCLCNLPQEDVDRYVKTVQPCLDGEPGKKTCTLGAVANYEQLLVKVCSLPEYGSLNKTVTWEPVDYPQ</sequence>
<dbReference type="Proteomes" id="UP001056012">
    <property type="component" value="Chromosome 3"/>
</dbReference>
<accession>A0A9Q9DSI2</accession>
<feature type="region of interest" description="Disordered" evidence="1">
    <location>
        <begin position="1"/>
        <end position="90"/>
    </location>
</feature>